<sequence>MRPRSRLLAKKRLPTIREGSEDCRSPGAGHQEALSSEAYLQSICQLARPAFPVREPDRDILALGSLDQLKPGVPTWPPSPVTRRYTHRDGQPGHGVGAQSLSDTGAPDPLEYLYGHRNTSSQDCQSPRTRSCCHTPSVLLFEATAPTSFRQRSLSYRRCLRDLKGPFGVDVTGSSRSNIFCVCLLEGRFYFCRIIKKKGSHTFSQLDKELERVQKSLSFS</sequence>
<dbReference type="InterPro" id="IPR020133">
    <property type="entry name" value="DEPP"/>
</dbReference>
<dbReference type="GeneTree" id="ENSGT00980000198948"/>
<evidence type="ECO:0000313" key="2">
    <source>
        <dbReference type="Ensembl" id="ENSSFOP00015075353.1"/>
    </source>
</evidence>
<accession>A0A8C9WEZ6</accession>
<protein>
    <submittedName>
        <fullName evidence="2">Uncharacterized protein</fullName>
    </submittedName>
</protein>
<feature type="region of interest" description="Disordered" evidence="1">
    <location>
        <begin position="84"/>
        <end position="111"/>
    </location>
</feature>
<dbReference type="Proteomes" id="UP000694397">
    <property type="component" value="Chromosome 13"/>
</dbReference>
<dbReference type="PANTHER" id="PTHR15426">
    <property type="entry name" value="PROTEIN DEPP1"/>
    <property type="match status" value="1"/>
</dbReference>
<dbReference type="PANTHER" id="PTHR15426:SF6">
    <property type="entry name" value="PROTEIN DEPP1"/>
    <property type="match status" value="1"/>
</dbReference>
<proteinExistence type="predicted"/>
<dbReference type="GO" id="GO:0005739">
    <property type="term" value="C:mitochondrion"/>
    <property type="evidence" value="ECO:0007669"/>
    <property type="project" value="TreeGrafter"/>
</dbReference>
<dbReference type="GO" id="GO:0010506">
    <property type="term" value="P:regulation of autophagy"/>
    <property type="evidence" value="ECO:0007669"/>
    <property type="project" value="TreeGrafter"/>
</dbReference>
<reference evidence="2 3" key="1">
    <citation type="submission" date="2019-04" db="EMBL/GenBank/DDBJ databases">
        <authorList>
            <consortium name="Wellcome Sanger Institute Data Sharing"/>
        </authorList>
    </citation>
    <scope>NUCLEOTIDE SEQUENCE [LARGE SCALE GENOMIC DNA]</scope>
</reference>
<dbReference type="AlphaFoldDB" id="A0A8C9WEZ6"/>
<name>A0A8C9WEZ6_SCLFO</name>
<evidence type="ECO:0000256" key="1">
    <source>
        <dbReference type="SAM" id="MobiDB-lite"/>
    </source>
</evidence>
<keyword evidence="3" id="KW-1185">Reference proteome</keyword>
<dbReference type="OrthoDB" id="9891865at2759"/>
<dbReference type="Ensembl" id="ENSSFOT00015045320.1">
    <property type="protein sequence ID" value="ENSSFOP00015075353.1"/>
    <property type="gene ID" value="ENSSFOG00015029286.1"/>
</dbReference>
<organism evidence="2 3">
    <name type="scientific">Scleropages formosus</name>
    <name type="common">Asian bonytongue</name>
    <name type="synonym">Osteoglossum formosum</name>
    <dbReference type="NCBI Taxonomy" id="113540"/>
    <lineage>
        <taxon>Eukaryota</taxon>
        <taxon>Metazoa</taxon>
        <taxon>Chordata</taxon>
        <taxon>Craniata</taxon>
        <taxon>Vertebrata</taxon>
        <taxon>Euteleostomi</taxon>
        <taxon>Actinopterygii</taxon>
        <taxon>Neopterygii</taxon>
        <taxon>Teleostei</taxon>
        <taxon>Osteoglossocephala</taxon>
        <taxon>Osteoglossomorpha</taxon>
        <taxon>Osteoglossiformes</taxon>
        <taxon>Osteoglossidae</taxon>
        <taxon>Scleropages</taxon>
    </lineage>
</organism>
<reference evidence="2" key="2">
    <citation type="submission" date="2025-08" db="UniProtKB">
        <authorList>
            <consortium name="Ensembl"/>
        </authorList>
    </citation>
    <scope>IDENTIFICATION</scope>
</reference>
<reference evidence="2" key="3">
    <citation type="submission" date="2025-09" db="UniProtKB">
        <authorList>
            <consortium name="Ensembl"/>
        </authorList>
    </citation>
    <scope>IDENTIFICATION</scope>
</reference>
<evidence type="ECO:0000313" key="3">
    <source>
        <dbReference type="Proteomes" id="UP000694397"/>
    </source>
</evidence>